<dbReference type="GO" id="GO:0007165">
    <property type="term" value="P:signal transduction"/>
    <property type="evidence" value="ECO:0007669"/>
    <property type="project" value="InterPro"/>
</dbReference>
<protein>
    <submittedName>
        <fullName evidence="7">Serine/threonine-protein kinase N like protein</fullName>
    </submittedName>
</protein>
<sequence>MNRSQSTNCDFASKYGLQHNVSDASLPPKLEDIKKQLKEEIRKELKIKEGAENLRKATTDKKSLSNINSIVKKANSKLHELQQELQDLNAYMLVFQGQSGDINFTAKLPEIMSPLELRIEELRHRLKVECAVVEGAKNVIRLLQSSKITDRKALQEVKFLNPMISRRPKLQRQRKLFKHKASNKTRPLDSIVTKLDFEANLSEDQTDKTGDRRLSTDQGSAILELDIKLLRKNPERRLGASERDAEDVKKQAFFRKSAEDVSNFDEEFTSERPILTPPKDPRPLTKDDQMAFRDFEYMADWC</sequence>
<reference evidence="7" key="1">
    <citation type="journal article" date="2020" name="bioRxiv">
        <title>Chromosome-level reference genome of the European wasp spider Argiope bruennichi: a resource for studies on range expansion and evolutionary adaptation.</title>
        <authorList>
            <person name="Sheffer M.M."/>
            <person name="Hoppe A."/>
            <person name="Krehenwinkel H."/>
            <person name="Uhl G."/>
            <person name="Kuss A.W."/>
            <person name="Jensen L."/>
            <person name="Jensen C."/>
            <person name="Gillespie R.G."/>
            <person name="Hoff K.J."/>
            <person name="Prost S."/>
        </authorList>
    </citation>
    <scope>NUCLEOTIDE SEQUENCE</scope>
</reference>
<name>A0A8T0EDL5_ARGBR</name>
<dbReference type="InterPro" id="IPR011072">
    <property type="entry name" value="HR1_rho-bd"/>
</dbReference>
<dbReference type="GO" id="GO:0004674">
    <property type="term" value="F:protein serine/threonine kinase activity"/>
    <property type="evidence" value="ECO:0007669"/>
    <property type="project" value="InterPro"/>
</dbReference>
<keyword evidence="8" id="KW-1185">Reference proteome</keyword>
<dbReference type="CDD" id="cd11622">
    <property type="entry name" value="HR1_PKN_1"/>
    <property type="match status" value="1"/>
</dbReference>
<dbReference type="PROSITE" id="PS51860">
    <property type="entry name" value="REM_1"/>
    <property type="match status" value="1"/>
</dbReference>
<dbReference type="AlphaFoldDB" id="A0A8T0EDL5"/>
<dbReference type="Proteomes" id="UP000807504">
    <property type="component" value="Unassembled WGS sequence"/>
</dbReference>
<feature type="region of interest" description="Disordered" evidence="5">
    <location>
        <begin position="264"/>
        <end position="287"/>
    </location>
</feature>
<dbReference type="GO" id="GO:0005524">
    <property type="term" value="F:ATP binding"/>
    <property type="evidence" value="ECO:0007669"/>
    <property type="project" value="InterPro"/>
</dbReference>
<comment type="caution">
    <text evidence="7">The sequence shown here is derived from an EMBL/GenBank/DDBJ whole genome shotgun (WGS) entry which is preliminary data.</text>
</comment>
<dbReference type="GO" id="GO:0031267">
    <property type="term" value="F:small GTPase binding"/>
    <property type="evidence" value="ECO:0007669"/>
    <property type="project" value="InterPro"/>
</dbReference>
<feature type="domain" description="REM-1" evidence="6">
    <location>
        <begin position="19"/>
        <end position="94"/>
    </location>
</feature>
<evidence type="ECO:0000256" key="4">
    <source>
        <dbReference type="SAM" id="Coils"/>
    </source>
</evidence>
<evidence type="ECO:0000256" key="3">
    <source>
        <dbReference type="PROSITE-ProRule" id="PRU01207"/>
    </source>
</evidence>
<accession>A0A8T0EDL5</accession>
<evidence type="ECO:0000256" key="5">
    <source>
        <dbReference type="SAM" id="MobiDB-lite"/>
    </source>
</evidence>
<proteinExistence type="predicted"/>
<dbReference type="Pfam" id="PF00433">
    <property type="entry name" value="Pkinase_C"/>
    <property type="match status" value="1"/>
</dbReference>
<feature type="coiled-coil region" evidence="4">
    <location>
        <begin position="34"/>
        <end position="91"/>
    </location>
</feature>
<dbReference type="SUPFAM" id="SSF46585">
    <property type="entry name" value="HR1 repeat"/>
    <property type="match status" value="2"/>
</dbReference>
<dbReference type="Gene3D" id="1.10.287.160">
    <property type="entry name" value="HR1 repeat"/>
    <property type="match status" value="2"/>
</dbReference>
<dbReference type="Gene3D" id="3.30.200.20">
    <property type="entry name" value="Phosphorylase Kinase, domain 1"/>
    <property type="match status" value="1"/>
</dbReference>
<organism evidence="7 8">
    <name type="scientific">Argiope bruennichi</name>
    <name type="common">Wasp spider</name>
    <name type="synonym">Aranea bruennichi</name>
    <dbReference type="NCBI Taxonomy" id="94029"/>
    <lineage>
        <taxon>Eukaryota</taxon>
        <taxon>Metazoa</taxon>
        <taxon>Ecdysozoa</taxon>
        <taxon>Arthropoda</taxon>
        <taxon>Chelicerata</taxon>
        <taxon>Arachnida</taxon>
        <taxon>Araneae</taxon>
        <taxon>Araneomorphae</taxon>
        <taxon>Entelegynae</taxon>
        <taxon>Araneoidea</taxon>
        <taxon>Araneidae</taxon>
        <taxon>Argiope</taxon>
    </lineage>
</organism>
<evidence type="ECO:0000313" key="8">
    <source>
        <dbReference type="Proteomes" id="UP000807504"/>
    </source>
</evidence>
<reference evidence="7" key="2">
    <citation type="submission" date="2020-06" db="EMBL/GenBank/DDBJ databases">
        <authorList>
            <person name="Sheffer M."/>
        </authorList>
    </citation>
    <scope>NUCLEOTIDE SEQUENCE</scope>
</reference>
<gene>
    <name evidence="7" type="ORF">HNY73_018660</name>
</gene>
<dbReference type="InterPro" id="IPR036274">
    <property type="entry name" value="HR1_rpt_sf"/>
</dbReference>
<dbReference type="EMBL" id="JABXBU010002228">
    <property type="protein sequence ID" value="KAF8771212.1"/>
    <property type="molecule type" value="Genomic_DNA"/>
</dbReference>
<dbReference type="SMART" id="SM00742">
    <property type="entry name" value="Hr1"/>
    <property type="match status" value="2"/>
</dbReference>
<keyword evidence="2 3" id="KW-0175">Coiled coil</keyword>
<evidence type="ECO:0000256" key="2">
    <source>
        <dbReference type="ARBA" id="ARBA00023054"/>
    </source>
</evidence>
<dbReference type="Pfam" id="PF02185">
    <property type="entry name" value="HR1"/>
    <property type="match status" value="2"/>
</dbReference>
<dbReference type="InterPro" id="IPR037313">
    <property type="entry name" value="PKN_HR1_1"/>
</dbReference>
<keyword evidence="7" id="KW-0418">Kinase</keyword>
<evidence type="ECO:0000259" key="6">
    <source>
        <dbReference type="PROSITE" id="PS51860"/>
    </source>
</evidence>
<keyword evidence="7" id="KW-0808">Transferase</keyword>
<keyword evidence="1" id="KW-0677">Repeat</keyword>
<dbReference type="InterPro" id="IPR017892">
    <property type="entry name" value="Pkinase_C"/>
</dbReference>
<evidence type="ECO:0000256" key="1">
    <source>
        <dbReference type="ARBA" id="ARBA00022737"/>
    </source>
</evidence>
<evidence type="ECO:0000313" key="7">
    <source>
        <dbReference type="EMBL" id="KAF8771212.1"/>
    </source>
</evidence>
<dbReference type="FunFam" id="1.10.287.160:FF:000002">
    <property type="entry name" value="Putative serine/threonine-protein kinase N2"/>
    <property type="match status" value="1"/>
</dbReference>